<sequence length="51" mass="5640">MMKKALRNGLILAIVAMLLFFKAIEFADSITGRYSIESPQYPITHPSAAGR</sequence>
<dbReference type="AlphaFoldDB" id="A0A239NJN2"/>
<protein>
    <submittedName>
        <fullName evidence="1">Uncharacterized protein</fullName>
    </submittedName>
</protein>
<accession>A0A239NJN2</accession>
<keyword evidence="3" id="KW-1185">Reference proteome</keyword>
<evidence type="ECO:0000313" key="4">
    <source>
        <dbReference type="Proteomes" id="UP000199693"/>
    </source>
</evidence>
<organism evidence="1 4">
    <name type="scientific">Pseudomonas delhiensis</name>
    <dbReference type="NCBI Taxonomy" id="366289"/>
    <lineage>
        <taxon>Bacteria</taxon>
        <taxon>Pseudomonadati</taxon>
        <taxon>Pseudomonadota</taxon>
        <taxon>Gammaproteobacteria</taxon>
        <taxon>Pseudomonadales</taxon>
        <taxon>Pseudomonadaceae</taxon>
        <taxon>Pseudomonas</taxon>
    </lineage>
</organism>
<proteinExistence type="predicted"/>
<dbReference type="RefSeq" id="WP_167364867.1">
    <property type="nucleotide sequence ID" value="NZ_FNEC01000053.1"/>
</dbReference>
<dbReference type="EMBL" id="FZPC01000050">
    <property type="protein sequence ID" value="SNT55127.1"/>
    <property type="molecule type" value="Genomic_DNA"/>
</dbReference>
<name>A0A239NJN2_9PSED</name>
<dbReference type="Proteomes" id="UP000199693">
    <property type="component" value="Unassembled WGS sequence"/>
</dbReference>
<evidence type="ECO:0000313" key="2">
    <source>
        <dbReference type="EMBL" id="SNT55127.1"/>
    </source>
</evidence>
<gene>
    <name evidence="1" type="ORF">SAMN05216189_105339</name>
    <name evidence="2" type="ORF">SAMN06295949_15025</name>
</gene>
<evidence type="ECO:0000313" key="3">
    <source>
        <dbReference type="Proteomes" id="UP000198309"/>
    </source>
</evidence>
<dbReference type="EMBL" id="FNEC01000053">
    <property type="protein sequence ID" value="SDK82839.1"/>
    <property type="molecule type" value="Genomic_DNA"/>
</dbReference>
<reference evidence="2 3" key="2">
    <citation type="submission" date="2017-06" db="EMBL/GenBank/DDBJ databases">
        <authorList>
            <person name="Varghese N."/>
            <person name="Submissions S."/>
        </authorList>
    </citation>
    <scope>NUCLEOTIDE SEQUENCE [LARGE SCALE GENOMIC DNA]</scope>
    <source>
        <strain evidence="2 3">RLD-1</strain>
    </source>
</reference>
<dbReference type="Proteomes" id="UP000198309">
    <property type="component" value="Unassembled WGS sequence"/>
</dbReference>
<reference evidence="1 4" key="1">
    <citation type="submission" date="2016-10" db="EMBL/GenBank/DDBJ databases">
        <authorList>
            <person name="de Groot N.N."/>
        </authorList>
    </citation>
    <scope>NUCLEOTIDE SEQUENCE [LARGE SCALE GENOMIC DNA]</scope>
    <source>
        <strain evidence="1 4">CCM 7361</strain>
    </source>
</reference>
<evidence type="ECO:0000313" key="1">
    <source>
        <dbReference type="EMBL" id="SDK82839.1"/>
    </source>
</evidence>